<protein>
    <submittedName>
        <fullName evidence="7">MFS transporter, UMF1 family</fullName>
    </submittedName>
</protein>
<dbReference type="STRING" id="604088.SAMN04488060_1582"/>
<evidence type="ECO:0000313" key="8">
    <source>
        <dbReference type="Proteomes" id="UP000199331"/>
    </source>
</evidence>
<feature type="transmembrane region" description="Helical" evidence="6">
    <location>
        <begin position="436"/>
        <end position="455"/>
    </location>
</feature>
<dbReference type="EMBL" id="FOWZ01000002">
    <property type="protein sequence ID" value="SFP13387.1"/>
    <property type="molecule type" value="Genomic_DNA"/>
</dbReference>
<feature type="transmembrane region" description="Helical" evidence="6">
    <location>
        <begin position="185"/>
        <end position="213"/>
    </location>
</feature>
<feature type="transmembrane region" description="Helical" evidence="6">
    <location>
        <begin position="393"/>
        <end position="415"/>
    </location>
</feature>
<dbReference type="InterPro" id="IPR024671">
    <property type="entry name" value="Atg22-like"/>
</dbReference>
<feature type="transmembrane region" description="Helical" evidence="6">
    <location>
        <begin position="146"/>
        <end position="164"/>
    </location>
</feature>
<dbReference type="InterPro" id="IPR036259">
    <property type="entry name" value="MFS_trans_sf"/>
</dbReference>
<dbReference type="PANTHER" id="PTHR23519:SF1">
    <property type="entry name" value="AUTOPHAGY-RELATED PROTEIN 22"/>
    <property type="match status" value="1"/>
</dbReference>
<keyword evidence="2" id="KW-0813">Transport</keyword>
<comment type="subcellular location">
    <subcellularLocation>
        <location evidence="1">Endomembrane system</location>
        <topology evidence="1">Multi-pass membrane protein</topology>
    </subcellularLocation>
</comment>
<dbReference type="SUPFAM" id="SSF103473">
    <property type="entry name" value="MFS general substrate transporter"/>
    <property type="match status" value="1"/>
</dbReference>
<dbReference type="PANTHER" id="PTHR23519">
    <property type="entry name" value="AUTOPHAGY-RELATED PROTEIN 22"/>
    <property type="match status" value="1"/>
</dbReference>
<evidence type="ECO:0000256" key="4">
    <source>
        <dbReference type="ARBA" id="ARBA00022989"/>
    </source>
</evidence>
<feature type="transmembrane region" description="Helical" evidence="6">
    <location>
        <begin position="42"/>
        <end position="66"/>
    </location>
</feature>
<evidence type="ECO:0000256" key="6">
    <source>
        <dbReference type="SAM" id="Phobius"/>
    </source>
</evidence>
<sequence>MDSAAPDPLVRPLAVREPRGTGGALGKTGFAWAVFEWARNPYYILIVIYIFAPYFASDIIGADLLASGELDGLAAEDAQAAANARGQATIASVTKWAGFIAALTAPFLGAALDRGGRLKPILAIFLGAITISSALLWFAMPGGQGLSVPLIMTLLVIAYVSYTYSEVTHNAMLSVAGEPRRLAMISGLGLGLGNLAASLIFIAIALLFVLPALVGWPFAEAQFGVDLTKFEHARLAGPVCAAWLAGFSIPFFLNAKDPGTPGASWPKAFREGAKSVIRTVREAAHYRELMKFLLARMFYADGMAALLALGAVYVALFLEWNFLEMLCYAIFASICAFGGGIFGGWLEEKAGVKRALALEIGAMIVTGLVQLSITQESLFLGLVANFEVWDGIIFPTLSDLAYLGLISIIAVTATASISSSRTMLVALAPEGRSGEFFGLYAIAGTITVGMGPLLVEQFTLWSGDQRIGMLSINLLFLVGVATLLSVRMARRPD</sequence>
<evidence type="ECO:0000256" key="5">
    <source>
        <dbReference type="ARBA" id="ARBA00023136"/>
    </source>
</evidence>
<dbReference type="GO" id="GO:0012505">
    <property type="term" value="C:endomembrane system"/>
    <property type="evidence" value="ECO:0007669"/>
    <property type="project" value="UniProtKB-SubCell"/>
</dbReference>
<keyword evidence="3 6" id="KW-0812">Transmembrane</keyword>
<evidence type="ECO:0000256" key="1">
    <source>
        <dbReference type="ARBA" id="ARBA00004127"/>
    </source>
</evidence>
<organism evidence="7 8">
    <name type="scientific">Qipengyuania nanhaisediminis</name>
    <dbReference type="NCBI Taxonomy" id="604088"/>
    <lineage>
        <taxon>Bacteria</taxon>
        <taxon>Pseudomonadati</taxon>
        <taxon>Pseudomonadota</taxon>
        <taxon>Alphaproteobacteria</taxon>
        <taxon>Sphingomonadales</taxon>
        <taxon>Erythrobacteraceae</taxon>
        <taxon>Qipengyuania</taxon>
    </lineage>
</organism>
<reference evidence="8" key="1">
    <citation type="submission" date="2016-10" db="EMBL/GenBank/DDBJ databases">
        <authorList>
            <person name="Varghese N."/>
            <person name="Submissions S."/>
        </authorList>
    </citation>
    <scope>NUCLEOTIDE SEQUENCE [LARGE SCALE GENOMIC DNA]</scope>
    <source>
        <strain evidence="8">CGMCC 1.7715</strain>
    </source>
</reference>
<dbReference type="Pfam" id="PF11700">
    <property type="entry name" value="ATG22"/>
    <property type="match status" value="1"/>
</dbReference>
<keyword evidence="4 6" id="KW-1133">Transmembrane helix</keyword>
<feature type="transmembrane region" description="Helical" evidence="6">
    <location>
        <begin position="322"/>
        <end position="343"/>
    </location>
</feature>
<gene>
    <name evidence="7" type="ORF">SAMN04488060_1582</name>
</gene>
<feature type="transmembrane region" description="Helical" evidence="6">
    <location>
        <begin position="355"/>
        <end position="373"/>
    </location>
</feature>
<proteinExistence type="predicted"/>
<dbReference type="Proteomes" id="UP000199331">
    <property type="component" value="Unassembled WGS sequence"/>
</dbReference>
<dbReference type="AlphaFoldDB" id="A0A1I5MVM6"/>
<feature type="transmembrane region" description="Helical" evidence="6">
    <location>
        <begin position="297"/>
        <end position="316"/>
    </location>
</feature>
<evidence type="ECO:0000256" key="2">
    <source>
        <dbReference type="ARBA" id="ARBA00022448"/>
    </source>
</evidence>
<dbReference type="Gene3D" id="1.20.1250.20">
    <property type="entry name" value="MFS general substrate transporter like domains"/>
    <property type="match status" value="1"/>
</dbReference>
<dbReference type="OrthoDB" id="9768783at2"/>
<keyword evidence="5 6" id="KW-0472">Membrane</keyword>
<evidence type="ECO:0000256" key="3">
    <source>
        <dbReference type="ARBA" id="ARBA00022692"/>
    </source>
</evidence>
<name>A0A1I5MVM6_9SPHN</name>
<accession>A0A1I5MVM6</accession>
<feature type="transmembrane region" description="Helical" evidence="6">
    <location>
        <begin position="121"/>
        <end position="140"/>
    </location>
</feature>
<evidence type="ECO:0000313" key="7">
    <source>
        <dbReference type="EMBL" id="SFP13387.1"/>
    </source>
</evidence>
<dbReference type="InterPro" id="IPR050495">
    <property type="entry name" value="ATG22/LtaA_families"/>
</dbReference>
<feature type="transmembrane region" description="Helical" evidence="6">
    <location>
        <begin position="233"/>
        <end position="253"/>
    </location>
</feature>
<feature type="transmembrane region" description="Helical" evidence="6">
    <location>
        <begin position="467"/>
        <end position="486"/>
    </location>
</feature>
<keyword evidence="8" id="KW-1185">Reference proteome</keyword>